<dbReference type="SMART" id="SM00700">
    <property type="entry name" value="JHBP"/>
    <property type="match status" value="1"/>
</dbReference>
<evidence type="ECO:0000256" key="2">
    <source>
        <dbReference type="ARBA" id="ARBA00023108"/>
    </source>
</evidence>
<evidence type="ECO:0000256" key="1">
    <source>
        <dbReference type="ARBA" id="ARBA00022729"/>
    </source>
</evidence>
<feature type="signal peptide" evidence="4">
    <location>
        <begin position="1"/>
        <end position="18"/>
    </location>
</feature>
<dbReference type="Pfam" id="PF06585">
    <property type="entry name" value="JHBP"/>
    <property type="match status" value="1"/>
</dbReference>
<evidence type="ECO:0000256" key="4">
    <source>
        <dbReference type="SAM" id="SignalP"/>
    </source>
</evidence>
<name>A0ABD2NZ38_9CUCU</name>
<evidence type="ECO:0000313" key="6">
    <source>
        <dbReference type="Proteomes" id="UP001516400"/>
    </source>
</evidence>
<dbReference type="PANTHER" id="PTHR11008:SF32">
    <property type="entry name" value="CIRCADIAN CLOCK-CONTROLLED PROTEIN DAYWAKE-RELATED"/>
    <property type="match status" value="1"/>
</dbReference>
<dbReference type="Proteomes" id="UP001516400">
    <property type="component" value="Unassembled WGS sequence"/>
</dbReference>
<comment type="similarity">
    <text evidence="3">Belongs to the TO family.</text>
</comment>
<proteinExistence type="inferred from homology"/>
<evidence type="ECO:0000256" key="3">
    <source>
        <dbReference type="ARBA" id="ARBA00060902"/>
    </source>
</evidence>
<dbReference type="InterPro" id="IPR010562">
    <property type="entry name" value="Haemolymph_juvenile_hormone-bd"/>
</dbReference>
<reference evidence="5 6" key="1">
    <citation type="journal article" date="2021" name="BMC Biol.">
        <title>Horizontally acquired antibacterial genes associated with adaptive radiation of ladybird beetles.</title>
        <authorList>
            <person name="Li H.S."/>
            <person name="Tang X.F."/>
            <person name="Huang Y.H."/>
            <person name="Xu Z.Y."/>
            <person name="Chen M.L."/>
            <person name="Du X.Y."/>
            <person name="Qiu B.Y."/>
            <person name="Chen P.T."/>
            <person name="Zhang W."/>
            <person name="Slipinski A."/>
            <person name="Escalona H.E."/>
            <person name="Waterhouse R.M."/>
            <person name="Zwick A."/>
            <person name="Pang H."/>
        </authorList>
    </citation>
    <scope>NUCLEOTIDE SEQUENCE [LARGE SCALE GENOMIC DNA]</scope>
    <source>
        <strain evidence="5">SYSU2018</strain>
    </source>
</reference>
<dbReference type="FunFam" id="3.15.10.30:FF:000001">
    <property type="entry name" value="Takeout-like protein 1"/>
    <property type="match status" value="1"/>
</dbReference>
<feature type="chain" id="PRO_5044767862" evidence="4">
    <location>
        <begin position="19"/>
        <end position="246"/>
    </location>
</feature>
<keyword evidence="1 4" id="KW-0732">Signal</keyword>
<dbReference type="PANTHER" id="PTHR11008">
    <property type="entry name" value="PROTEIN TAKEOUT-LIKE PROTEIN"/>
    <property type="match status" value="1"/>
</dbReference>
<protein>
    <submittedName>
        <fullName evidence="5">Uncharacterized protein</fullName>
    </submittedName>
</protein>
<keyword evidence="2" id="KW-0090">Biological rhythms</keyword>
<dbReference type="EMBL" id="JABFTP020000144">
    <property type="protein sequence ID" value="KAL3283520.1"/>
    <property type="molecule type" value="Genomic_DNA"/>
</dbReference>
<sequence>MYKSLYILFVLCVFSVRMKELPEYIKKARCHIDENIEQCMKVNGNKILRQLISEGVPEFNLPSMNPLKVDFIQMINTPQLQVNVSKMEVHGLTEMTIIEAKAKPAEGVFKASLINKNITVVGKYTANGKILTFPVVGEGDFSIYLKNGLYNETVICRMVKRNGDDYLERMNIFLTANFERVVSDFRNLFNGNKQLGDQFNMLLNENWEYLISEYGPSVVQFLKNLMGNLFDSFTSNVPFKNLFLFD</sequence>
<keyword evidence="6" id="KW-1185">Reference proteome</keyword>
<organism evidence="5 6">
    <name type="scientific">Cryptolaemus montrouzieri</name>
    <dbReference type="NCBI Taxonomy" id="559131"/>
    <lineage>
        <taxon>Eukaryota</taxon>
        <taxon>Metazoa</taxon>
        <taxon>Ecdysozoa</taxon>
        <taxon>Arthropoda</taxon>
        <taxon>Hexapoda</taxon>
        <taxon>Insecta</taxon>
        <taxon>Pterygota</taxon>
        <taxon>Neoptera</taxon>
        <taxon>Endopterygota</taxon>
        <taxon>Coleoptera</taxon>
        <taxon>Polyphaga</taxon>
        <taxon>Cucujiformia</taxon>
        <taxon>Coccinelloidea</taxon>
        <taxon>Coccinellidae</taxon>
        <taxon>Scymninae</taxon>
        <taxon>Scymnini</taxon>
        <taxon>Cryptolaemus</taxon>
    </lineage>
</organism>
<dbReference type="AlphaFoldDB" id="A0ABD2NZ38"/>
<dbReference type="GO" id="GO:0007623">
    <property type="term" value="P:circadian rhythm"/>
    <property type="evidence" value="ECO:0007669"/>
    <property type="project" value="UniProtKB-ARBA"/>
</dbReference>
<dbReference type="InterPro" id="IPR038606">
    <property type="entry name" value="To_sf"/>
</dbReference>
<comment type="caution">
    <text evidence="5">The sequence shown here is derived from an EMBL/GenBank/DDBJ whole genome shotgun (WGS) entry which is preliminary data.</text>
</comment>
<gene>
    <name evidence="5" type="ORF">HHI36_006659</name>
</gene>
<accession>A0ABD2NZ38</accession>
<dbReference type="Gene3D" id="3.15.10.30">
    <property type="entry name" value="Haemolymph juvenile hormone binding protein"/>
    <property type="match status" value="1"/>
</dbReference>
<evidence type="ECO:0000313" key="5">
    <source>
        <dbReference type="EMBL" id="KAL3283520.1"/>
    </source>
</evidence>